<keyword evidence="2" id="KW-1003">Cell membrane</keyword>
<evidence type="ECO:0000313" key="8">
    <source>
        <dbReference type="EMBL" id="TGL59078.1"/>
    </source>
</evidence>
<comment type="subcellular location">
    <subcellularLocation>
        <location evidence="1">Cell membrane</location>
    </subcellularLocation>
</comment>
<evidence type="ECO:0000259" key="7">
    <source>
        <dbReference type="Pfam" id="PF00535"/>
    </source>
</evidence>
<gene>
    <name evidence="8" type="ORF">EHQ58_09175</name>
</gene>
<keyword evidence="6" id="KW-0175">Coiled coil</keyword>
<name>A0A4R9K441_9LEPT</name>
<protein>
    <submittedName>
        <fullName evidence="8">Glycosyltransferase</fullName>
    </submittedName>
</protein>
<evidence type="ECO:0000256" key="1">
    <source>
        <dbReference type="ARBA" id="ARBA00004236"/>
    </source>
</evidence>
<evidence type="ECO:0000256" key="6">
    <source>
        <dbReference type="SAM" id="Coils"/>
    </source>
</evidence>
<evidence type="ECO:0000256" key="4">
    <source>
        <dbReference type="ARBA" id="ARBA00022679"/>
    </source>
</evidence>
<reference evidence="8" key="1">
    <citation type="journal article" date="2019" name="PLoS Negl. Trop. Dis.">
        <title>Revisiting the worldwide diversity of Leptospira species in the environment.</title>
        <authorList>
            <person name="Vincent A.T."/>
            <person name="Schiettekatte O."/>
            <person name="Bourhy P."/>
            <person name="Veyrier F.J."/>
            <person name="Picardeau M."/>
        </authorList>
    </citation>
    <scope>NUCLEOTIDE SEQUENCE [LARGE SCALE GENOMIC DNA]</scope>
    <source>
        <strain evidence="8">201702476</strain>
    </source>
</reference>
<dbReference type="InterPro" id="IPR001173">
    <property type="entry name" value="Glyco_trans_2-like"/>
</dbReference>
<dbReference type="EMBL" id="RQGD01000025">
    <property type="protein sequence ID" value="TGL59078.1"/>
    <property type="molecule type" value="Genomic_DNA"/>
</dbReference>
<evidence type="ECO:0000313" key="9">
    <source>
        <dbReference type="Proteomes" id="UP000297693"/>
    </source>
</evidence>
<feature type="domain" description="Glycosyltransferase 2-like" evidence="7">
    <location>
        <begin position="5"/>
        <end position="112"/>
    </location>
</feature>
<dbReference type="Gene3D" id="3.90.550.10">
    <property type="entry name" value="Spore Coat Polysaccharide Biosynthesis Protein SpsA, Chain A"/>
    <property type="match status" value="1"/>
</dbReference>
<comment type="caution">
    <text evidence="8">The sequence shown here is derived from an EMBL/GenBank/DDBJ whole genome shotgun (WGS) entry which is preliminary data.</text>
</comment>
<proteinExistence type="predicted"/>
<organism evidence="8 9">
    <name type="scientific">Leptospira ognonensis</name>
    <dbReference type="NCBI Taxonomy" id="2484945"/>
    <lineage>
        <taxon>Bacteria</taxon>
        <taxon>Pseudomonadati</taxon>
        <taxon>Spirochaetota</taxon>
        <taxon>Spirochaetia</taxon>
        <taxon>Leptospirales</taxon>
        <taxon>Leptospiraceae</taxon>
        <taxon>Leptospira</taxon>
    </lineage>
</organism>
<sequence>MPAISIVVPALNEEKFLPILLESIKQQTFTDYEVIVADAGSTDKTKAIAKKYGAKVVPGGMPGPGRNRGAEVATGEFLFFFDSDVYLPKDFLEKAYNEMQDRFLDMATCEFLPESDLQLDKIMFKLANLHVKLNQTFNPRAAGFCIFITRRLFHRIGGFDESVKIAEDHDLVDRASKFRALGFLNSVQLTVSIRRLEKEGRFSLVEKYLQVEMHLFTKGSIKEDIIEYEFGNFKTDEDKKKSKKVLDEIEQNLIKIEGQYNKLSKNIKAGITEMQATRTKWMDSLDEMGKSFQNIFKSKKK</sequence>
<keyword evidence="3" id="KW-0328">Glycosyltransferase</keyword>
<dbReference type="OrthoDB" id="9810303at2"/>
<dbReference type="PANTHER" id="PTHR43646:SF2">
    <property type="entry name" value="GLYCOSYLTRANSFERASE 2-LIKE DOMAIN-CONTAINING PROTEIN"/>
    <property type="match status" value="1"/>
</dbReference>
<accession>A0A4R9K441</accession>
<feature type="coiled-coil region" evidence="6">
    <location>
        <begin position="239"/>
        <end position="266"/>
    </location>
</feature>
<dbReference type="SUPFAM" id="SSF53448">
    <property type="entry name" value="Nucleotide-diphospho-sugar transferases"/>
    <property type="match status" value="1"/>
</dbReference>
<dbReference type="RefSeq" id="WP_135623605.1">
    <property type="nucleotide sequence ID" value="NZ_RQGD01000025.1"/>
</dbReference>
<keyword evidence="5" id="KW-0472">Membrane</keyword>
<keyword evidence="9" id="KW-1185">Reference proteome</keyword>
<evidence type="ECO:0000256" key="2">
    <source>
        <dbReference type="ARBA" id="ARBA00022475"/>
    </source>
</evidence>
<dbReference type="AlphaFoldDB" id="A0A4R9K441"/>
<dbReference type="Pfam" id="PF00535">
    <property type="entry name" value="Glycos_transf_2"/>
    <property type="match status" value="1"/>
</dbReference>
<dbReference type="GO" id="GO:0016757">
    <property type="term" value="F:glycosyltransferase activity"/>
    <property type="evidence" value="ECO:0007669"/>
    <property type="project" value="UniProtKB-KW"/>
</dbReference>
<dbReference type="Proteomes" id="UP000297693">
    <property type="component" value="Unassembled WGS sequence"/>
</dbReference>
<dbReference type="InterPro" id="IPR029044">
    <property type="entry name" value="Nucleotide-diphossugar_trans"/>
</dbReference>
<dbReference type="GO" id="GO:0005886">
    <property type="term" value="C:plasma membrane"/>
    <property type="evidence" value="ECO:0007669"/>
    <property type="project" value="UniProtKB-SubCell"/>
</dbReference>
<evidence type="ECO:0000256" key="5">
    <source>
        <dbReference type="ARBA" id="ARBA00023136"/>
    </source>
</evidence>
<evidence type="ECO:0000256" key="3">
    <source>
        <dbReference type="ARBA" id="ARBA00022676"/>
    </source>
</evidence>
<dbReference type="PANTHER" id="PTHR43646">
    <property type="entry name" value="GLYCOSYLTRANSFERASE"/>
    <property type="match status" value="1"/>
</dbReference>
<keyword evidence="4 8" id="KW-0808">Transferase</keyword>